<dbReference type="InterPro" id="IPR036890">
    <property type="entry name" value="HATPase_C_sf"/>
</dbReference>
<dbReference type="InterPro" id="IPR011712">
    <property type="entry name" value="Sig_transdc_His_kin_sub3_dim/P"/>
</dbReference>
<protein>
    <submittedName>
        <fullName evidence="5">Histidine kinase</fullName>
    </submittedName>
</protein>
<evidence type="ECO:0000259" key="4">
    <source>
        <dbReference type="Pfam" id="PF07730"/>
    </source>
</evidence>
<name>A0AAC9YVP1_9ACTN</name>
<dbReference type="Proteomes" id="UP000217194">
    <property type="component" value="Chromosome"/>
</dbReference>
<dbReference type="GO" id="GO:0016020">
    <property type="term" value="C:membrane"/>
    <property type="evidence" value="ECO:0007669"/>
    <property type="project" value="InterPro"/>
</dbReference>
<accession>A0AAC9YVP1</accession>
<evidence type="ECO:0000256" key="2">
    <source>
        <dbReference type="ARBA" id="ARBA00022777"/>
    </source>
</evidence>
<sequence length="190" mass="21070">MATNTPERLRIARELHDGIAQDLVGLGYQLDLIMADSKLSELSRNQVRASRLHIDSLIIKVRNEILALRKDSEDPFHLLLQRCAKETCAGMEISFEIEEVAVDATAQSELLAVAAEILRNIVAHSGATLILIKLYWVNNHTYLEISDNGNGGAVMKENRWGLQGITERIQALNGSCIIEDRDGTHISISV</sequence>
<dbReference type="Pfam" id="PF07730">
    <property type="entry name" value="HisKA_3"/>
    <property type="match status" value="1"/>
</dbReference>
<dbReference type="PANTHER" id="PTHR24421">
    <property type="entry name" value="NITRATE/NITRITE SENSOR PROTEIN NARX-RELATED"/>
    <property type="match status" value="1"/>
</dbReference>
<dbReference type="Gene3D" id="1.20.5.1930">
    <property type="match status" value="1"/>
</dbReference>
<evidence type="ECO:0000256" key="1">
    <source>
        <dbReference type="ARBA" id="ARBA00022679"/>
    </source>
</evidence>
<dbReference type="GO" id="GO:0046983">
    <property type="term" value="F:protein dimerization activity"/>
    <property type="evidence" value="ECO:0007669"/>
    <property type="project" value="InterPro"/>
</dbReference>
<evidence type="ECO:0000313" key="5">
    <source>
        <dbReference type="EMBL" id="ASY22702.1"/>
    </source>
</evidence>
<reference evidence="5 6" key="1">
    <citation type="submission" date="2016-07" db="EMBL/GenBank/DDBJ databases">
        <title>High microdiversification within the ubiquitous acI lineage of Actinobacteria.</title>
        <authorList>
            <person name="Neuenschwander S.M."/>
            <person name="Salcher M."/>
            <person name="Ghai R."/>
            <person name="Pernthaler J."/>
        </authorList>
    </citation>
    <scope>NUCLEOTIDE SEQUENCE [LARGE SCALE GENOMIC DNA]</scope>
    <source>
        <strain evidence="5">MMS-IIB-76</strain>
    </source>
</reference>
<dbReference type="AlphaFoldDB" id="A0AAC9YVP1"/>
<keyword evidence="2 5" id="KW-0418">Kinase</keyword>
<evidence type="ECO:0000313" key="6">
    <source>
        <dbReference type="Proteomes" id="UP000217194"/>
    </source>
</evidence>
<dbReference type="PANTHER" id="PTHR24421:SF55">
    <property type="entry name" value="SENSOR HISTIDINE KINASE YDFH"/>
    <property type="match status" value="1"/>
</dbReference>
<dbReference type="GO" id="GO:0000155">
    <property type="term" value="F:phosphorelay sensor kinase activity"/>
    <property type="evidence" value="ECO:0007669"/>
    <property type="project" value="InterPro"/>
</dbReference>
<dbReference type="RefSeq" id="WP_095684798.1">
    <property type="nucleotide sequence ID" value="NZ_CP016775.1"/>
</dbReference>
<gene>
    <name evidence="5" type="ORF">A1sIIB76_03895</name>
</gene>
<organism evidence="5 6">
    <name type="scientific">Candidatus Planktophila versatilis</name>
    <dbReference type="NCBI Taxonomy" id="1884905"/>
    <lineage>
        <taxon>Bacteria</taxon>
        <taxon>Bacillati</taxon>
        <taxon>Actinomycetota</taxon>
        <taxon>Actinomycetes</taxon>
        <taxon>Candidatus Nanopelagicales</taxon>
        <taxon>Candidatus Nanopelagicaceae</taxon>
        <taxon>Candidatus Planktophila</taxon>
    </lineage>
</organism>
<proteinExistence type="predicted"/>
<evidence type="ECO:0000256" key="3">
    <source>
        <dbReference type="ARBA" id="ARBA00023012"/>
    </source>
</evidence>
<keyword evidence="1" id="KW-0808">Transferase</keyword>
<feature type="domain" description="Signal transduction histidine kinase subgroup 3 dimerisation and phosphoacceptor" evidence="4">
    <location>
        <begin position="7"/>
        <end position="71"/>
    </location>
</feature>
<dbReference type="EMBL" id="CP016778">
    <property type="protein sequence ID" value="ASY22702.1"/>
    <property type="molecule type" value="Genomic_DNA"/>
</dbReference>
<dbReference type="InterPro" id="IPR050482">
    <property type="entry name" value="Sensor_HK_TwoCompSys"/>
</dbReference>
<dbReference type="SUPFAM" id="SSF55874">
    <property type="entry name" value="ATPase domain of HSP90 chaperone/DNA topoisomerase II/histidine kinase"/>
    <property type="match status" value="1"/>
</dbReference>
<keyword evidence="3" id="KW-0902">Two-component regulatory system</keyword>
<dbReference type="Gene3D" id="3.30.565.10">
    <property type="entry name" value="Histidine kinase-like ATPase, C-terminal domain"/>
    <property type="match status" value="1"/>
</dbReference>